<evidence type="ECO:0000313" key="6">
    <source>
        <dbReference type="EMBL" id="KAJ5488582.1"/>
    </source>
</evidence>
<dbReference type="AlphaFoldDB" id="A0A9W9XC74"/>
<dbReference type="Pfam" id="PF25267">
    <property type="entry name" value="TANGO6_N"/>
    <property type="match status" value="1"/>
</dbReference>
<dbReference type="Pfam" id="PF10304">
    <property type="entry name" value="RTP1_C2"/>
    <property type="match status" value="1"/>
</dbReference>
<gene>
    <name evidence="6" type="ORF">N7539_003472</name>
</gene>
<keyword evidence="7" id="KW-1185">Reference proteome</keyword>
<sequence length="1144" mass="125179">MSEALEYDAKMMGDDQVHHAFDAATNHSLEDEIQRAQGKSLVESLSESGDNGQYGETAARRAVIDRALDLLLAIHRAFVTSVVQEESYSRPRVEIGTTDLEDARYRQIIHALLDLISLEGIYPSLSSGVGIPLQQRVISVLPAGIIAKQPTMPPSTTPHDESLLNRTMHVLLSIVQDHRSSIQPIIRSRILSDLISGLSDLAFNPNLIDSDKKRSSRNAFQAIIDTSPSAALLPTLSAFLQTETTAWFKSVISHQIARIPMRDGGVLHTILFVMSQVAPSLGQEAQAQPTNGPQFTVQGMMQISRLLSAVPQDTEPSIYFEAIAPQLLELLDGDDIDMRRIASYTIGNGILGKRPYGAPGSIGHSIFIEPIFATLTAKLNSKTARWLSVPPYADTSAPQSTHQQGPSIPVQSHQIILALNRLKLLALQHPNPGLVKRIVYPILLPLWGLTCYSQQEQLTEIHASTMTLLQTYFSISVGVLPLKKLVDHLMWDGGPTWTFTTDFHGQIAFKPRPLSKSSPVDLVKHMDSLQTRVDLFIGLLGSDPSTEERIADIFLHVSQSWLVQSPSLDGAAERGRREQLEDTTAILQKLMCAKVAERLLDKFKDTLSRRPLRVLELIKQVVDGELCKLRSQQMSRSSRNAENVSLSSLANIVPERSESEENELDQDISDSLTTAFSLLSTVLASPEFALSQDIKILLEALKEHLDQLIPLLPSTLAKPATTSSMLLEIQLTSPENTEVQAAPSHVVDLETHRQALADLSSDLPPVQAEGFSLLSKLVLKSSPVLDIPSTLTLLLSIITDSSETHANDEFIYLNAIKLIGTLAARHPRTVVKTLVENYADPSERRTLDQRLKIGESLLRTVQDLGEALAGETAQSLAEGLVAVAGRRGHKPETQRARRQLEEKERRERERQERNRQPGLSELSQLIDDSEPESPEQHAYAASIVAAWGAGASADDEPEDLRIRASALSVLASAVQTNILGLGPMIVSSLIDLAMTTLTLESTIESAVLRRASVVLILDVLKALDSAREARKGQGVGFGFSLVDQEATPSSHSGDHQGPSTVASIPRLLRTLGFVESVETDAIVRGHLRVLIESLEAWMEKSIMWGIGARDGGEPRLELGDRIAGLSIDPLAGRGSGRPRIEEIE</sequence>
<name>A0A9W9XC74_9EURO</name>
<reference evidence="6" key="2">
    <citation type="journal article" date="2023" name="IMA Fungus">
        <title>Comparative genomic study of the Penicillium genus elucidates a diverse pangenome and 15 lateral gene transfer events.</title>
        <authorList>
            <person name="Petersen C."/>
            <person name="Sorensen T."/>
            <person name="Nielsen M.R."/>
            <person name="Sondergaard T.E."/>
            <person name="Sorensen J.L."/>
            <person name="Fitzpatrick D.A."/>
            <person name="Frisvad J.C."/>
            <person name="Nielsen K.L."/>
        </authorList>
    </citation>
    <scope>NUCLEOTIDE SEQUENCE</scope>
    <source>
        <strain evidence="6">IBT 30728</strain>
    </source>
</reference>
<dbReference type="EMBL" id="JAPWDQ010000004">
    <property type="protein sequence ID" value="KAJ5488582.1"/>
    <property type="molecule type" value="Genomic_DNA"/>
</dbReference>
<evidence type="ECO:0000256" key="1">
    <source>
        <dbReference type="ARBA" id="ARBA00005724"/>
    </source>
</evidence>
<feature type="region of interest" description="Disordered" evidence="2">
    <location>
        <begin position="884"/>
        <end position="934"/>
    </location>
</feature>
<dbReference type="Proteomes" id="UP001148312">
    <property type="component" value="Unassembled WGS sequence"/>
</dbReference>
<dbReference type="PANTHER" id="PTHR20959:SF1">
    <property type="entry name" value="TRANSPORT AND GOLGI ORGANIZATION PROTEIN 6 HOMOLOG"/>
    <property type="match status" value="1"/>
</dbReference>
<dbReference type="PANTHER" id="PTHR20959">
    <property type="entry name" value="TRANSPORT AND GOLGI ORGANIZATION PROTEIN 6 FAMILY MEMBER"/>
    <property type="match status" value="1"/>
</dbReference>
<feature type="domain" description="RNA polymerase II assembly factor Rtp1 C-terminal" evidence="3">
    <location>
        <begin position="1064"/>
        <end position="1096"/>
    </location>
</feature>
<dbReference type="SUPFAM" id="SSF48371">
    <property type="entry name" value="ARM repeat"/>
    <property type="match status" value="1"/>
</dbReference>
<dbReference type="InterPro" id="IPR019451">
    <property type="entry name" value="Rtp1_C1"/>
</dbReference>
<accession>A0A9W9XC74</accession>
<protein>
    <recommendedName>
        <fullName evidence="8">RNA polymerase II assembly factor Rtp1 C-terminal domain-containing protein</fullName>
    </recommendedName>
</protein>
<comment type="caution">
    <text evidence="6">The sequence shown here is derived from an EMBL/GenBank/DDBJ whole genome shotgun (WGS) entry which is preliminary data.</text>
</comment>
<reference evidence="6" key="1">
    <citation type="submission" date="2022-12" db="EMBL/GenBank/DDBJ databases">
        <authorList>
            <person name="Petersen C."/>
        </authorList>
    </citation>
    <scope>NUCLEOTIDE SEQUENCE</scope>
    <source>
        <strain evidence="6">IBT 30728</strain>
    </source>
</reference>
<evidence type="ECO:0000259" key="5">
    <source>
        <dbReference type="Pfam" id="PF25267"/>
    </source>
</evidence>
<evidence type="ECO:0000259" key="3">
    <source>
        <dbReference type="Pfam" id="PF10304"/>
    </source>
</evidence>
<dbReference type="InterPro" id="IPR016024">
    <property type="entry name" value="ARM-type_fold"/>
</dbReference>
<evidence type="ECO:0000256" key="2">
    <source>
        <dbReference type="SAM" id="MobiDB-lite"/>
    </source>
</evidence>
<evidence type="ECO:0008006" key="8">
    <source>
        <dbReference type="Google" id="ProtNLM"/>
    </source>
</evidence>
<dbReference type="InterPro" id="IPR039600">
    <property type="entry name" value="TANGO6/Rtp1"/>
</dbReference>
<evidence type="ECO:0000259" key="4">
    <source>
        <dbReference type="Pfam" id="PF10363"/>
    </source>
</evidence>
<feature type="domain" description="RNA polymerase II assembly factor Rtp1 C-terminal" evidence="4">
    <location>
        <begin position="753"/>
        <end position="867"/>
    </location>
</feature>
<dbReference type="GO" id="GO:0009306">
    <property type="term" value="P:protein secretion"/>
    <property type="evidence" value="ECO:0007669"/>
    <property type="project" value="TreeGrafter"/>
</dbReference>
<feature type="compositionally biased region" description="Basic and acidic residues" evidence="2">
    <location>
        <begin position="890"/>
        <end position="915"/>
    </location>
</feature>
<dbReference type="GeneID" id="81623323"/>
<evidence type="ECO:0000313" key="7">
    <source>
        <dbReference type="Proteomes" id="UP001148312"/>
    </source>
</evidence>
<organism evidence="6 7">
    <name type="scientific">Penicillium diatomitis</name>
    <dbReference type="NCBI Taxonomy" id="2819901"/>
    <lineage>
        <taxon>Eukaryota</taxon>
        <taxon>Fungi</taxon>
        <taxon>Dikarya</taxon>
        <taxon>Ascomycota</taxon>
        <taxon>Pezizomycotina</taxon>
        <taxon>Eurotiomycetes</taxon>
        <taxon>Eurotiomycetidae</taxon>
        <taxon>Eurotiales</taxon>
        <taxon>Aspergillaceae</taxon>
        <taxon>Penicillium</taxon>
    </lineage>
</organism>
<dbReference type="InterPro" id="IPR019414">
    <property type="entry name" value="Rtp1_C2"/>
</dbReference>
<dbReference type="InterPro" id="IPR057347">
    <property type="entry name" value="TANGO6_N"/>
</dbReference>
<dbReference type="RefSeq" id="XP_056790615.1">
    <property type="nucleotide sequence ID" value="XM_056933074.1"/>
</dbReference>
<dbReference type="Pfam" id="PF10363">
    <property type="entry name" value="RTP1_C1"/>
    <property type="match status" value="1"/>
</dbReference>
<feature type="domain" description="TANGO6 N-terminal" evidence="5">
    <location>
        <begin position="106"/>
        <end position="212"/>
    </location>
</feature>
<proteinExistence type="inferred from homology"/>
<comment type="similarity">
    <text evidence="1">Belongs to the Tango6 family.</text>
</comment>